<gene>
    <name evidence="1" type="ORF">LEP1GSC161_1397</name>
</gene>
<evidence type="ECO:0000313" key="2">
    <source>
        <dbReference type="Proteomes" id="UP000012149"/>
    </source>
</evidence>
<organism evidence="1 2">
    <name type="scientific">Leptospira santarosai str. CBC1416</name>
    <dbReference type="NCBI Taxonomy" id="1193059"/>
    <lineage>
        <taxon>Bacteria</taxon>
        <taxon>Pseudomonadati</taxon>
        <taxon>Spirochaetota</taxon>
        <taxon>Spirochaetia</taxon>
        <taxon>Leptospirales</taxon>
        <taxon>Leptospiraceae</taxon>
        <taxon>Leptospira</taxon>
    </lineage>
</organism>
<proteinExistence type="predicted"/>
<sequence length="55" mass="6624">MGKIQKFQHDHTKLKYEKKTGEFSFCKSASSSFLRKMKVEEEHQHSVDAEFRDRF</sequence>
<evidence type="ECO:0000313" key="1">
    <source>
        <dbReference type="EMBL" id="EMO57160.1"/>
    </source>
</evidence>
<comment type="caution">
    <text evidence="1">The sequence shown here is derived from an EMBL/GenBank/DDBJ whole genome shotgun (WGS) entry which is preliminary data.</text>
</comment>
<dbReference type="Proteomes" id="UP000012149">
    <property type="component" value="Unassembled WGS sequence"/>
</dbReference>
<dbReference type="AlphaFoldDB" id="M6VK15"/>
<reference evidence="1 2" key="1">
    <citation type="submission" date="2013-01" db="EMBL/GenBank/DDBJ databases">
        <authorList>
            <person name="Harkins D.M."/>
            <person name="Durkin A.S."/>
            <person name="Brinkac L.M."/>
            <person name="Haft D.H."/>
            <person name="Selengut J.D."/>
            <person name="Sanka R."/>
            <person name="DePew J."/>
            <person name="Purushe J."/>
            <person name="Matthias M.A."/>
            <person name="Vinetz J.M."/>
            <person name="Sutton G.G."/>
            <person name="Nierman W.C."/>
            <person name="Fouts D.E."/>
        </authorList>
    </citation>
    <scope>NUCLEOTIDE SEQUENCE [LARGE SCALE GENOMIC DNA]</scope>
    <source>
        <strain evidence="1 2">CBC1416</strain>
    </source>
</reference>
<name>M6VK15_9LEPT</name>
<protein>
    <submittedName>
        <fullName evidence="1">Uncharacterized protein</fullName>
    </submittedName>
</protein>
<accession>M6VK15</accession>
<dbReference type="EMBL" id="AKWE02000129">
    <property type="protein sequence ID" value="EMO57160.1"/>
    <property type="molecule type" value="Genomic_DNA"/>
</dbReference>